<organism evidence="2 3">
    <name type="scientific">Smittium culicis</name>
    <dbReference type="NCBI Taxonomy" id="133412"/>
    <lineage>
        <taxon>Eukaryota</taxon>
        <taxon>Fungi</taxon>
        <taxon>Fungi incertae sedis</taxon>
        <taxon>Zoopagomycota</taxon>
        <taxon>Kickxellomycotina</taxon>
        <taxon>Harpellomycetes</taxon>
        <taxon>Harpellales</taxon>
        <taxon>Legeriomycetaceae</taxon>
        <taxon>Smittium</taxon>
    </lineage>
</organism>
<protein>
    <submittedName>
        <fullName evidence="2">Uncharacterized protein</fullName>
    </submittedName>
</protein>
<dbReference type="AlphaFoldDB" id="A0A1R1XUT1"/>
<dbReference type="EMBL" id="LSSN01005298">
    <property type="protein sequence ID" value="OMJ09825.1"/>
    <property type="molecule type" value="Genomic_DNA"/>
</dbReference>
<evidence type="ECO:0000313" key="2">
    <source>
        <dbReference type="EMBL" id="OMJ18402.1"/>
    </source>
</evidence>
<evidence type="ECO:0000313" key="3">
    <source>
        <dbReference type="Proteomes" id="UP000187283"/>
    </source>
</evidence>
<reference evidence="2 3" key="1">
    <citation type="submission" date="2017-01" db="EMBL/GenBank/DDBJ databases">
        <authorList>
            <person name="Mah S.A."/>
            <person name="Swanson W.J."/>
            <person name="Moy G.W."/>
            <person name="Vacquier V.D."/>
        </authorList>
    </citation>
    <scope>NUCLEOTIDE SEQUENCE [LARGE SCALE GENOMIC DNA]</scope>
    <source>
        <strain evidence="2 3">GSMNP</strain>
    </source>
</reference>
<accession>A0A1R1XUT1</accession>
<sequence length="70" mass="7951">MEMVSGIKPKAKKIICMGGTPFKLGCRLSEFKADIDTIIEEILGQIGEIQSCFEIDNKRKILFLKFKDEN</sequence>
<keyword evidence="3" id="KW-1185">Reference proteome</keyword>
<comment type="caution">
    <text evidence="2">The sequence shown here is derived from an EMBL/GenBank/DDBJ whole genome shotgun (WGS) entry which is preliminary data.</text>
</comment>
<feature type="non-terminal residue" evidence="2">
    <location>
        <position position="70"/>
    </location>
</feature>
<evidence type="ECO:0000313" key="1">
    <source>
        <dbReference type="EMBL" id="OMJ09825.1"/>
    </source>
</evidence>
<dbReference type="EMBL" id="LSSN01001757">
    <property type="protein sequence ID" value="OMJ18402.1"/>
    <property type="molecule type" value="Genomic_DNA"/>
</dbReference>
<proteinExistence type="predicted"/>
<gene>
    <name evidence="1" type="ORF">AYI70_g10702</name>
    <name evidence="2" type="ORF">AYI70_g5372</name>
</gene>
<dbReference type="OrthoDB" id="5715156at2759"/>
<name>A0A1R1XUT1_9FUNG</name>
<dbReference type="Proteomes" id="UP000187283">
    <property type="component" value="Unassembled WGS sequence"/>
</dbReference>